<dbReference type="EMBL" id="AB116258">
    <property type="protein sequence ID" value="BAD08309.1"/>
    <property type="molecule type" value="Genomic_DNA"/>
</dbReference>
<dbReference type="GO" id="GO:0005737">
    <property type="term" value="C:cytoplasm"/>
    <property type="evidence" value="ECO:0007669"/>
    <property type="project" value="TreeGrafter"/>
</dbReference>
<dbReference type="HOGENOM" id="CLU_060136_4_0_9"/>
<evidence type="ECO:0000259" key="2">
    <source>
        <dbReference type="Pfam" id="PF01557"/>
    </source>
</evidence>
<dbReference type="SUPFAM" id="SSF56529">
    <property type="entry name" value="FAH"/>
    <property type="match status" value="1"/>
</dbReference>
<dbReference type="EMBL" id="CP006254">
    <property type="protein sequence ID" value="AGT32688.1"/>
    <property type="molecule type" value="Genomic_DNA"/>
</dbReference>
<dbReference type="RefSeq" id="WP_020960484.1">
    <property type="nucleotide sequence ID" value="NC_022080.4"/>
</dbReference>
<dbReference type="Gene3D" id="3.90.850.10">
    <property type="entry name" value="Fumarylacetoacetase-like, C-terminal domain"/>
    <property type="match status" value="1"/>
</dbReference>
<dbReference type="KEGG" id="gjf:M493_12205"/>
<dbReference type="InterPro" id="IPR050772">
    <property type="entry name" value="Hydratase-Decarb/MhpD_sf"/>
</dbReference>
<dbReference type="PANTHER" id="PTHR30143:SF0">
    <property type="entry name" value="2-KETO-4-PENTENOATE HYDRATASE"/>
    <property type="match status" value="1"/>
</dbReference>
<protein>
    <submittedName>
        <fullName evidence="4">2-hydroxypent-2,4-dienoate hydratase</fullName>
    </submittedName>
</protein>
<sequence>MREKVNLQAIAQMLFDAFEKKQALPPLTETYPSLSVADAYQIQRYLIRLHQQQHRTIIGHKIGLTSEGIQKQLNVFEPDFGVMFSQFAFENGVIVSKNEMITPRIEAEIAFLLEKDLEGPGVTVPHVLAATKAVMPAFELIDSRIQDWKIQIADTIADNGSHWGVVFGSQVAAPDQLDLRHVGLVLERNGKLIGTAAGAAVLGHPARAVAWLANKLSEWGEKLQAGMIILSGSFTPAFDLIPGHYKATFGEGLSSVEVYVNG</sequence>
<dbReference type="STRING" id="1921421.M493_12205"/>
<evidence type="ECO:0000256" key="1">
    <source>
        <dbReference type="ARBA" id="ARBA00023239"/>
    </source>
</evidence>
<dbReference type="InterPro" id="IPR011234">
    <property type="entry name" value="Fumarylacetoacetase-like_C"/>
</dbReference>
<evidence type="ECO:0000313" key="3">
    <source>
        <dbReference type="EMBL" id="AGT32688.1"/>
    </source>
</evidence>
<organism evidence="4">
    <name type="scientific">Geobacillus genomosp. 3</name>
    <dbReference type="NCBI Taxonomy" id="1921421"/>
    <lineage>
        <taxon>Bacteria</taxon>
        <taxon>Bacillati</taxon>
        <taxon>Bacillota</taxon>
        <taxon>Bacilli</taxon>
        <taxon>Bacillales</taxon>
        <taxon>Anoxybacillaceae</taxon>
        <taxon>Geobacillus</taxon>
    </lineage>
</organism>
<keyword evidence="5" id="KW-1185">Reference proteome</keyword>
<proteinExistence type="predicted"/>
<accession>Q764S2</accession>
<dbReference type="PATRIC" id="fig|1345697.3.peg.2373"/>
<dbReference type="AlphaFoldDB" id="Q764S2"/>
<reference evidence="3 5" key="2">
    <citation type="journal article" date="2014" name="Genome Announc.">
        <title>Complete Genome Sequence of the Thermophilic Polychlorinated Biphenyl Degrader Geobacillus sp. Strain JF8 (NBRC 109937).</title>
        <authorList>
            <person name="Shintani M."/>
            <person name="Ohtsubo Y."/>
            <person name="Fukuda K."/>
            <person name="Hosoyama A."/>
            <person name="Ohji S."/>
            <person name="Yamazoe A."/>
            <person name="Fujita N."/>
            <person name="Nagata Y."/>
            <person name="Tsuda M."/>
            <person name="Hatta T."/>
            <person name="Kimbara K."/>
        </authorList>
    </citation>
    <scope>NUCLEOTIDE SEQUENCE [LARGE SCALE GENOMIC DNA]</scope>
    <source>
        <strain evidence="3 5">JF8</strain>
    </source>
</reference>
<dbReference type="InterPro" id="IPR036663">
    <property type="entry name" value="Fumarylacetoacetase_C_sf"/>
</dbReference>
<reference evidence="4" key="1">
    <citation type="journal article" date="2004" name="Microbiology">
        <title>Genes for Mn(II)-dependent NahC and Fe(II)-dependent NahH located in close proximity in the thermophilic naphthalene and PCB degrader, Bacillus sp. JF8: cloning and characterization.</title>
        <authorList>
            <person name="Miyazawa D."/>
            <person name="Mukerjee-Dhar G."/>
            <person name="Shimura M."/>
            <person name="Hatta T."/>
            <person name="Kimbara K."/>
        </authorList>
    </citation>
    <scope>NUCLEOTIDE SEQUENCE</scope>
    <source>
        <strain evidence="4">JF8</strain>
    </source>
</reference>
<dbReference type="OrthoDB" id="9792137at2"/>
<dbReference type="PANTHER" id="PTHR30143">
    <property type="entry name" value="ACID HYDRATASE"/>
    <property type="match status" value="1"/>
</dbReference>
<keyword evidence="1" id="KW-0456">Lyase</keyword>
<dbReference type="GO" id="GO:0008684">
    <property type="term" value="F:2-oxopent-4-enoate hydratase activity"/>
    <property type="evidence" value="ECO:0007669"/>
    <property type="project" value="TreeGrafter"/>
</dbReference>
<dbReference type="Pfam" id="PF01557">
    <property type="entry name" value="FAA_hydrolase"/>
    <property type="match status" value="1"/>
</dbReference>
<evidence type="ECO:0000313" key="5">
    <source>
        <dbReference type="Proteomes" id="UP000015500"/>
    </source>
</evidence>
<evidence type="ECO:0000313" key="4">
    <source>
        <dbReference type="EMBL" id="BAD08309.1"/>
    </source>
</evidence>
<dbReference type="Proteomes" id="UP000015500">
    <property type="component" value="Chromosome"/>
</dbReference>
<name>Q764S2_GEOG3</name>
<accession>S5ZQG6</accession>
<feature type="domain" description="Fumarylacetoacetase-like C-terminal" evidence="2">
    <location>
        <begin position="98"/>
        <end position="236"/>
    </location>
</feature>
<gene>
    <name evidence="4" type="primary">nahL</name>
    <name evidence="3" type="ORF">M493_12205</name>
</gene>